<reference evidence="2 3" key="1">
    <citation type="submission" date="2009-01" db="EMBL/GenBank/DDBJ databases">
        <authorList>
            <person name="Fulton L."/>
            <person name="Clifton S."/>
            <person name="Fulton B."/>
            <person name="Xu J."/>
            <person name="Minx P."/>
            <person name="Pepin K.H."/>
            <person name="Johnson M."/>
            <person name="Bhonagiri V."/>
            <person name="Nash W.E."/>
            <person name="Mardis E.R."/>
            <person name="Wilson R.K."/>
        </authorList>
    </citation>
    <scope>NUCLEOTIDE SEQUENCE [LARGE SCALE GENOMIC DNA]</scope>
    <source>
        <strain evidence="2 3">DSM 5476</strain>
    </source>
</reference>
<dbReference type="HOGENOM" id="CLU_1903035_0_0_9"/>
<dbReference type="Gene3D" id="3.90.1530.10">
    <property type="entry name" value="Conserved hypothetical protein from pyrococcus furiosus pfu- 392566-001, ParB domain"/>
    <property type="match status" value="1"/>
</dbReference>
<gene>
    <name evidence="2" type="ORF">CLOSTMETH_03027</name>
</gene>
<dbReference type="Pfam" id="PF02195">
    <property type="entry name" value="ParB_N"/>
    <property type="match status" value="1"/>
</dbReference>
<evidence type="ECO:0000313" key="2">
    <source>
        <dbReference type="EMBL" id="EEG29377.1"/>
    </source>
</evidence>
<proteinExistence type="predicted"/>
<feature type="domain" description="ParB-like N-terminal" evidence="1">
    <location>
        <begin position="49"/>
        <end position="130"/>
    </location>
</feature>
<sequence>MNVNFAKKFEGLNSSIYHVESGYNSLFENTEKENHGEIDMDLLVSFPKNLYPNGITPFYPISPLKREQLTESIKKHGVLQSITIRASTRQLEKYEILASQNRIKISKAVGLKTILYVQKDISDAEATEINIEI</sequence>
<comment type="caution">
    <text evidence="2">The sequence shown here is derived from an EMBL/GenBank/DDBJ whole genome shotgun (WGS) entry which is preliminary data.</text>
</comment>
<protein>
    <submittedName>
        <fullName evidence="2">Stage 0 sporulation protein J family protein</fullName>
    </submittedName>
</protein>
<accession>C0EGN4</accession>
<dbReference type="InterPro" id="IPR036086">
    <property type="entry name" value="ParB/Sulfiredoxin_sf"/>
</dbReference>
<keyword evidence="3" id="KW-1185">Reference proteome</keyword>
<dbReference type="InterPro" id="IPR003115">
    <property type="entry name" value="ParB_N"/>
</dbReference>
<dbReference type="AlphaFoldDB" id="C0EGN4"/>
<dbReference type="SUPFAM" id="SSF110849">
    <property type="entry name" value="ParB/Sulfiredoxin"/>
    <property type="match status" value="1"/>
</dbReference>
<dbReference type="eggNOG" id="COG1475">
    <property type="taxonomic scope" value="Bacteria"/>
</dbReference>
<reference evidence="2 3" key="2">
    <citation type="submission" date="2009-02" db="EMBL/GenBank/DDBJ databases">
        <title>Draft genome sequence of Clostridium methylpentosum (DSM 5476).</title>
        <authorList>
            <person name="Sudarsanam P."/>
            <person name="Ley R."/>
            <person name="Guruge J."/>
            <person name="Turnbaugh P.J."/>
            <person name="Mahowald M."/>
            <person name="Liep D."/>
            <person name="Gordon J."/>
        </authorList>
    </citation>
    <scope>NUCLEOTIDE SEQUENCE [LARGE SCALE GENOMIC DNA]</scope>
    <source>
        <strain evidence="2 3">DSM 5476</strain>
    </source>
</reference>
<name>C0EGN4_9FIRM</name>
<evidence type="ECO:0000313" key="3">
    <source>
        <dbReference type="Proteomes" id="UP000003340"/>
    </source>
</evidence>
<dbReference type="STRING" id="537013.CLOSTMETH_03027"/>
<evidence type="ECO:0000259" key="1">
    <source>
        <dbReference type="Pfam" id="PF02195"/>
    </source>
</evidence>
<dbReference type="Proteomes" id="UP000003340">
    <property type="component" value="Unassembled WGS sequence"/>
</dbReference>
<organism evidence="2 3">
    <name type="scientific">[Clostridium] methylpentosum DSM 5476</name>
    <dbReference type="NCBI Taxonomy" id="537013"/>
    <lineage>
        <taxon>Bacteria</taxon>
        <taxon>Bacillati</taxon>
        <taxon>Bacillota</taxon>
        <taxon>Clostridia</taxon>
        <taxon>Eubacteriales</taxon>
        <taxon>Oscillospiraceae</taxon>
        <taxon>Oscillospiraceae incertae sedis</taxon>
    </lineage>
</organism>
<dbReference type="EMBL" id="ACEC01000104">
    <property type="protein sequence ID" value="EEG29377.1"/>
    <property type="molecule type" value="Genomic_DNA"/>
</dbReference>